<dbReference type="SMART" id="SM00408">
    <property type="entry name" value="IGc2"/>
    <property type="match status" value="1"/>
</dbReference>
<dbReference type="CDD" id="cd00096">
    <property type="entry name" value="Ig"/>
    <property type="match status" value="1"/>
</dbReference>
<comment type="caution">
    <text evidence="4">The sequence shown here is derived from an EMBL/GenBank/DDBJ whole genome shotgun (WGS) entry which is preliminary data.</text>
</comment>
<accession>A0ABV0T3F3</accession>
<dbReference type="InterPro" id="IPR039257">
    <property type="entry name" value="BTLA"/>
</dbReference>
<dbReference type="InterPro" id="IPR036179">
    <property type="entry name" value="Ig-like_dom_sf"/>
</dbReference>
<evidence type="ECO:0000259" key="3">
    <source>
        <dbReference type="PROSITE" id="PS50835"/>
    </source>
</evidence>
<feature type="transmembrane region" description="Helical" evidence="1">
    <location>
        <begin position="163"/>
        <end position="184"/>
    </location>
</feature>
<feature type="signal peptide" evidence="2">
    <location>
        <begin position="1"/>
        <end position="25"/>
    </location>
</feature>
<keyword evidence="1" id="KW-0812">Transmembrane</keyword>
<dbReference type="PANTHER" id="PTHR37996">
    <property type="entry name" value="B- AND T-LYMPHOCYTE ATTENUATOR"/>
    <property type="match status" value="1"/>
</dbReference>
<dbReference type="PROSITE" id="PS50835">
    <property type="entry name" value="IG_LIKE"/>
    <property type="match status" value="1"/>
</dbReference>
<evidence type="ECO:0000256" key="1">
    <source>
        <dbReference type="SAM" id="Phobius"/>
    </source>
</evidence>
<dbReference type="Proteomes" id="UP001482620">
    <property type="component" value="Unassembled WGS sequence"/>
</dbReference>
<reference evidence="4 5" key="1">
    <citation type="submission" date="2021-06" db="EMBL/GenBank/DDBJ databases">
        <authorList>
            <person name="Palmer J.M."/>
        </authorList>
    </citation>
    <scope>NUCLEOTIDE SEQUENCE [LARGE SCALE GENOMIC DNA]</scope>
    <source>
        <strain evidence="5">if_2019</strain>
        <tissue evidence="4">Muscle</tissue>
    </source>
</reference>
<dbReference type="SUPFAM" id="SSF48726">
    <property type="entry name" value="Immunoglobulin"/>
    <property type="match status" value="1"/>
</dbReference>
<feature type="chain" id="PRO_5047418136" description="Ig-like domain-containing protein" evidence="2">
    <location>
        <begin position="26"/>
        <end position="210"/>
    </location>
</feature>
<evidence type="ECO:0000256" key="2">
    <source>
        <dbReference type="SAM" id="SignalP"/>
    </source>
</evidence>
<keyword evidence="2" id="KW-0732">Signal</keyword>
<dbReference type="InterPro" id="IPR003598">
    <property type="entry name" value="Ig_sub2"/>
</dbReference>
<evidence type="ECO:0000313" key="4">
    <source>
        <dbReference type="EMBL" id="MEQ2226895.1"/>
    </source>
</evidence>
<dbReference type="EMBL" id="JAHRIQ010016692">
    <property type="protein sequence ID" value="MEQ2226895.1"/>
    <property type="molecule type" value="Genomic_DNA"/>
</dbReference>
<keyword evidence="1" id="KW-0472">Membrane</keyword>
<dbReference type="InterPro" id="IPR003599">
    <property type="entry name" value="Ig_sub"/>
</dbReference>
<proteinExistence type="predicted"/>
<dbReference type="PANTHER" id="PTHR37996:SF1">
    <property type="entry name" value="B- AND T-LYMPHOCYTE ATTENUATOR"/>
    <property type="match status" value="1"/>
</dbReference>
<dbReference type="InterPro" id="IPR007110">
    <property type="entry name" value="Ig-like_dom"/>
</dbReference>
<name>A0ABV0T3F3_9TELE</name>
<dbReference type="InterPro" id="IPR013783">
    <property type="entry name" value="Ig-like_fold"/>
</dbReference>
<dbReference type="Gene3D" id="2.60.40.10">
    <property type="entry name" value="Immunoglobulins"/>
    <property type="match status" value="1"/>
</dbReference>
<dbReference type="SMART" id="SM00409">
    <property type="entry name" value="IG"/>
    <property type="match status" value="1"/>
</dbReference>
<sequence>MISYSSKVLLYALIFMPVLFLPLDADHEDCTTELLSRRNTIYEAFPGQELRIDCPVVFCNNPPPLVFWYKIEEKLVRLHVNNINHITVGWEIWSSLRGTSYLLFKNVVKSDSGIYQCESGGNVGHTINIKVNGNTETTTTASFHLWTSSTSESAVAQDIFWHYIYRLFGIGAFFIAVITICVISQAALNGRCRKTVDPQSSDQIYENVNL</sequence>
<feature type="domain" description="Ig-like" evidence="3">
    <location>
        <begin position="17"/>
        <end position="132"/>
    </location>
</feature>
<gene>
    <name evidence="4" type="ORF">ILYODFUR_032053</name>
</gene>
<organism evidence="4 5">
    <name type="scientific">Ilyodon furcidens</name>
    <name type="common">goldbreast splitfin</name>
    <dbReference type="NCBI Taxonomy" id="33524"/>
    <lineage>
        <taxon>Eukaryota</taxon>
        <taxon>Metazoa</taxon>
        <taxon>Chordata</taxon>
        <taxon>Craniata</taxon>
        <taxon>Vertebrata</taxon>
        <taxon>Euteleostomi</taxon>
        <taxon>Actinopterygii</taxon>
        <taxon>Neopterygii</taxon>
        <taxon>Teleostei</taxon>
        <taxon>Neoteleostei</taxon>
        <taxon>Acanthomorphata</taxon>
        <taxon>Ovalentaria</taxon>
        <taxon>Atherinomorphae</taxon>
        <taxon>Cyprinodontiformes</taxon>
        <taxon>Goodeidae</taxon>
        <taxon>Ilyodon</taxon>
    </lineage>
</organism>
<dbReference type="Pfam" id="PF13927">
    <property type="entry name" value="Ig_3"/>
    <property type="match status" value="1"/>
</dbReference>
<evidence type="ECO:0000313" key="5">
    <source>
        <dbReference type="Proteomes" id="UP001482620"/>
    </source>
</evidence>
<keyword evidence="5" id="KW-1185">Reference proteome</keyword>
<keyword evidence="1" id="KW-1133">Transmembrane helix</keyword>
<protein>
    <recommendedName>
        <fullName evidence="3">Ig-like domain-containing protein</fullName>
    </recommendedName>
</protein>